<dbReference type="AlphaFoldDB" id="A0A2I0KSH6"/>
<name>A0A2I0KSH6_PUNGR</name>
<evidence type="ECO:0000313" key="3">
    <source>
        <dbReference type="Proteomes" id="UP000233551"/>
    </source>
</evidence>
<dbReference type="EMBL" id="PGOL01000385">
    <property type="protein sequence ID" value="PKI71280.1"/>
    <property type="molecule type" value="Genomic_DNA"/>
</dbReference>
<protein>
    <recommendedName>
        <fullName evidence="4">Protein CHLOROPLAST IMPORT APPARATUS 2-like</fullName>
    </recommendedName>
</protein>
<evidence type="ECO:0000256" key="1">
    <source>
        <dbReference type="SAM" id="MobiDB-lite"/>
    </source>
</evidence>
<feature type="region of interest" description="Disordered" evidence="1">
    <location>
        <begin position="216"/>
        <end position="253"/>
    </location>
</feature>
<evidence type="ECO:0008006" key="4">
    <source>
        <dbReference type="Google" id="ProtNLM"/>
    </source>
</evidence>
<gene>
    <name evidence="2" type="ORF">CRG98_008280</name>
</gene>
<organism evidence="2 3">
    <name type="scientific">Punica granatum</name>
    <name type="common">Pomegranate</name>
    <dbReference type="NCBI Taxonomy" id="22663"/>
    <lineage>
        <taxon>Eukaryota</taxon>
        <taxon>Viridiplantae</taxon>
        <taxon>Streptophyta</taxon>
        <taxon>Embryophyta</taxon>
        <taxon>Tracheophyta</taxon>
        <taxon>Spermatophyta</taxon>
        <taxon>Magnoliopsida</taxon>
        <taxon>eudicotyledons</taxon>
        <taxon>Gunneridae</taxon>
        <taxon>Pentapetalae</taxon>
        <taxon>rosids</taxon>
        <taxon>malvids</taxon>
        <taxon>Myrtales</taxon>
        <taxon>Lythraceae</taxon>
        <taxon>Punica</taxon>
    </lineage>
</organism>
<proteinExistence type="predicted"/>
<evidence type="ECO:0000313" key="2">
    <source>
        <dbReference type="EMBL" id="PKI71280.1"/>
    </source>
</evidence>
<feature type="compositionally biased region" description="Basic residues" evidence="1">
    <location>
        <begin position="230"/>
        <end position="245"/>
    </location>
</feature>
<comment type="caution">
    <text evidence="2">The sequence shown here is derived from an EMBL/GenBank/DDBJ whole genome shotgun (WGS) entry which is preliminary data.</text>
</comment>
<accession>A0A2I0KSH6</accession>
<keyword evidence="3" id="KW-1185">Reference proteome</keyword>
<dbReference type="Proteomes" id="UP000233551">
    <property type="component" value="Unassembled WGS sequence"/>
</dbReference>
<sequence length="253" mass="28070">MSSFLSEGGKTYGFDLEIVKLRLTLPRTSLTSTSPTLTILESSNHPLSISTRKTKTPRKRPNQTYNEATALLSQAYPSIFPADNPHKFSKLPCEFFLDEPESLDLFLPFREIDSSGNFLPISDKLRFQTEQKLSLASGEIQSKASDLPEESIMGNISVGAGSIVEPTDGLPKSGARWEPGLGTGSRIGSMRVWKWAEEMSYWWNFPTVDVLEISPKLSSTPSPSVEKKKTTMTKKNAKKKAKKVKVIVESLKP</sequence>
<reference evidence="2 3" key="1">
    <citation type="submission" date="2017-11" db="EMBL/GenBank/DDBJ databases">
        <title>De-novo sequencing of pomegranate (Punica granatum L.) genome.</title>
        <authorList>
            <person name="Akparov Z."/>
            <person name="Amiraslanov A."/>
            <person name="Hajiyeva S."/>
            <person name="Abbasov M."/>
            <person name="Kaur K."/>
            <person name="Hamwieh A."/>
            <person name="Solovyev V."/>
            <person name="Salamov A."/>
            <person name="Braich B."/>
            <person name="Kosarev P."/>
            <person name="Mahmoud A."/>
            <person name="Hajiyev E."/>
            <person name="Babayeva S."/>
            <person name="Izzatullayeva V."/>
            <person name="Mammadov A."/>
            <person name="Mammadov A."/>
            <person name="Sharifova S."/>
            <person name="Ojaghi J."/>
            <person name="Eynullazada K."/>
            <person name="Bayramov B."/>
            <person name="Abdulazimova A."/>
            <person name="Shahmuradov I."/>
        </authorList>
    </citation>
    <scope>NUCLEOTIDE SEQUENCE [LARGE SCALE GENOMIC DNA]</scope>
    <source>
        <strain evidence="3">cv. AG2017</strain>
        <tissue evidence="2">Leaf</tissue>
    </source>
</reference>
<dbReference type="STRING" id="22663.A0A2I0KSH6"/>